<accession>A0A392S7L1</accession>
<feature type="compositionally biased region" description="Basic and acidic residues" evidence="1">
    <location>
        <begin position="1"/>
        <end position="30"/>
    </location>
</feature>
<sequence>DDNMNLKDHDWKRENHERNETQRSEQEQHRVHSGAGLVGGCAVKERDGSAVDEEDSGAGCGGGTGEELTWTK</sequence>
<reference evidence="2 3" key="1">
    <citation type="journal article" date="2018" name="Front. Plant Sci.">
        <title>Red Clover (Trifolium pratense) and Zigzag Clover (T. medium) - A Picture of Genomic Similarities and Differences.</title>
        <authorList>
            <person name="Dluhosova J."/>
            <person name="Istvanek J."/>
            <person name="Nedelnik J."/>
            <person name="Repkova J."/>
        </authorList>
    </citation>
    <scope>NUCLEOTIDE SEQUENCE [LARGE SCALE GENOMIC DNA]</scope>
    <source>
        <strain evidence="3">cv. 10/8</strain>
        <tissue evidence="2">Leaf</tissue>
    </source>
</reference>
<name>A0A392S7L1_9FABA</name>
<organism evidence="2 3">
    <name type="scientific">Trifolium medium</name>
    <dbReference type="NCBI Taxonomy" id="97028"/>
    <lineage>
        <taxon>Eukaryota</taxon>
        <taxon>Viridiplantae</taxon>
        <taxon>Streptophyta</taxon>
        <taxon>Embryophyta</taxon>
        <taxon>Tracheophyta</taxon>
        <taxon>Spermatophyta</taxon>
        <taxon>Magnoliopsida</taxon>
        <taxon>eudicotyledons</taxon>
        <taxon>Gunneridae</taxon>
        <taxon>Pentapetalae</taxon>
        <taxon>rosids</taxon>
        <taxon>fabids</taxon>
        <taxon>Fabales</taxon>
        <taxon>Fabaceae</taxon>
        <taxon>Papilionoideae</taxon>
        <taxon>50 kb inversion clade</taxon>
        <taxon>NPAAA clade</taxon>
        <taxon>Hologalegina</taxon>
        <taxon>IRL clade</taxon>
        <taxon>Trifolieae</taxon>
        <taxon>Trifolium</taxon>
    </lineage>
</organism>
<feature type="non-terminal residue" evidence="2">
    <location>
        <position position="1"/>
    </location>
</feature>
<protein>
    <submittedName>
        <fullName evidence="2">Uncharacterized protein</fullName>
    </submittedName>
</protein>
<comment type="caution">
    <text evidence="2">The sequence shown here is derived from an EMBL/GenBank/DDBJ whole genome shotgun (WGS) entry which is preliminary data.</text>
</comment>
<evidence type="ECO:0000313" key="2">
    <source>
        <dbReference type="EMBL" id="MCI43876.1"/>
    </source>
</evidence>
<proteinExistence type="predicted"/>
<evidence type="ECO:0000256" key="1">
    <source>
        <dbReference type="SAM" id="MobiDB-lite"/>
    </source>
</evidence>
<keyword evidence="3" id="KW-1185">Reference proteome</keyword>
<dbReference type="Proteomes" id="UP000265520">
    <property type="component" value="Unassembled WGS sequence"/>
</dbReference>
<evidence type="ECO:0000313" key="3">
    <source>
        <dbReference type="Proteomes" id="UP000265520"/>
    </source>
</evidence>
<feature type="region of interest" description="Disordered" evidence="1">
    <location>
        <begin position="1"/>
        <end position="72"/>
    </location>
</feature>
<dbReference type="EMBL" id="LXQA010323130">
    <property type="protein sequence ID" value="MCI43876.1"/>
    <property type="molecule type" value="Genomic_DNA"/>
</dbReference>
<feature type="non-terminal residue" evidence="2">
    <location>
        <position position="72"/>
    </location>
</feature>
<dbReference type="AlphaFoldDB" id="A0A392S7L1"/>